<dbReference type="PANTHER" id="PTHR41878">
    <property type="entry name" value="LEXA REPRESSOR-RELATED"/>
    <property type="match status" value="1"/>
</dbReference>
<evidence type="ECO:0000313" key="2">
    <source>
        <dbReference type="EMBL" id="MFC7747148.1"/>
    </source>
</evidence>
<dbReference type="InterPro" id="IPR012912">
    <property type="entry name" value="Plasmid_pRiA4b_Orf3-like"/>
</dbReference>
<dbReference type="SUPFAM" id="SSF159941">
    <property type="entry name" value="MM3350-like"/>
    <property type="match status" value="1"/>
</dbReference>
<accession>A0ABW2UYJ7</accession>
<dbReference type="Gene3D" id="3.10.290.30">
    <property type="entry name" value="MM3350-like"/>
    <property type="match status" value="1"/>
</dbReference>
<protein>
    <submittedName>
        <fullName evidence="2">Plasmid pRiA4b ORF-3 family protein</fullName>
    </submittedName>
</protein>
<dbReference type="PANTHER" id="PTHR41878:SF1">
    <property type="entry name" value="TNPR PROTEIN"/>
    <property type="match status" value="1"/>
</dbReference>
<comment type="caution">
    <text evidence="2">The sequence shown here is derived from an EMBL/GenBank/DDBJ whole genome shotgun (WGS) entry which is preliminary data.</text>
</comment>
<feature type="domain" description="Plasmid pRiA4b Orf3-like" evidence="1">
    <location>
        <begin position="2"/>
        <end position="206"/>
    </location>
</feature>
<gene>
    <name evidence="2" type="ORF">ACFQU8_07850</name>
</gene>
<name>A0ABW2UYJ7_9BACI</name>
<dbReference type="Pfam" id="PF07929">
    <property type="entry name" value="PRiA4_ORF3"/>
    <property type="match status" value="1"/>
</dbReference>
<reference evidence="3" key="1">
    <citation type="journal article" date="2019" name="Int. J. Syst. Evol. Microbiol.">
        <title>The Global Catalogue of Microorganisms (GCM) 10K type strain sequencing project: providing services to taxonomists for standard genome sequencing and annotation.</title>
        <authorList>
            <consortium name="The Broad Institute Genomics Platform"/>
            <consortium name="The Broad Institute Genome Sequencing Center for Infectious Disease"/>
            <person name="Wu L."/>
            <person name="Ma J."/>
        </authorList>
    </citation>
    <scope>NUCLEOTIDE SEQUENCE [LARGE SCALE GENOMIC DNA]</scope>
    <source>
        <strain evidence="3">JCM 30234</strain>
    </source>
</reference>
<evidence type="ECO:0000313" key="3">
    <source>
        <dbReference type="Proteomes" id="UP001596620"/>
    </source>
</evidence>
<proteinExistence type="predicted"/>
<dbReference type="InterPro" id="IPR024047">
    <property type="entry name" value="MM3350-like_sf"/>
</dbReference>
<sequence length="227" mass="27236">MKAYQIKIDLTGSDPLIWRRVIMPADATFNRLHDIIQMVMEFHDDHLFAFDLSGDNMIVTNDEDMYQEHQDFKKNRKAIRAKMLDVPPEYEDIQRVRMQELEKVVRKPAGIKIDTYLEKYGQLHYTYDFGDNWRFLITLEKTRYDYYYGYPTLIDGAETAPPEDVGGLPGYYEFLRVYNDSSQPDYKRMTEWFQEQMYRGYNPAFINGTLKFIKYRKTEWDKLNDSN</sequence>
<evidence type="ECO:0000259" key="1">
    <source>
        <dbReference type="Pfam" id="PF07929"/>
    </source>
</evidence>
<dbReference type="EMBL" id="JBHTGR010000015">
    <property type="protein sequence ID" value="MFC7747148.1"/>
    <property type="molecule type" value="Genomic_DNA"/>
</dbReference>
<dbReference type="RefSeq" id="WP_382358667.1">
    <property type="nucleotide sequence ID" value="NZ_JBHTGR010000015.1"/>
</dbReference>
<keyword evidence="3" id="KW-1185">Reference proteome</keyword>
<organism evidence="2 3">
    <name type="scientific">Lentibacillus kimchii</name>
    <dbReference type="NCBI Taxonomy" id="1542911"/>
    <lineage>
        <taxon>Bacteria</taxon>
        <taxon>Bacillati</taxon>
        <taxon>Bacillota</taxon>
        <taxon>Bacilli</taxon>
        <taxon>Bacillales</taxon>
        <taxon>Bacillaceae</taxon>
        <taxon>Lentibacillus</taxon>
    </lineage>
</organism>
<dbReference type="Proteomes" id="UP001596620">
    <property type="component" value="Unassembled WGS sequence"/>
</dbReference>